<reference evidence="9" key="2">
    <citation type="submission" date="2021-08" db="EMBL/GenBank/DDBJ databases">
        <authorList>
            <person name="Tani A."/>
            <person name="Ola A."/>
            <person name="Ogura Y."/>
            <person name="Katsura K."/>
            <person name="Hayashi T."/>
        </authorList>
    </citation>
    <scope>NUCLEOTIDE SEQUENCE</scope>
    <source>
        <strain evidence="9">DSM 23674</strain>
    </source>
</reference>
<evidence type="ECO:0000256" key="5">
    <source>
        <dbReference type="ARBA" id="ARBA00023004"/>
    </source>
</evidence>
<feature type="region of interest" description="Disordered" evidence="7">
    <location>
        <begin position="181"/>
        <end position="323"/>
    </location>
</feature>
<dbReference type="PANTHER" id="PTHR11961">
    <property type="entry name" value="CYTOCHROME C"/>
    <property type="match status" value="1"/>
</dbReference>
<dbReference type="Proteomes" id="UP001055101">
    <property type="component" value="Unassembled WGS sequence"/>
</dbReference>
<keyword evidence="2 6" id="KW-0349">Heme</keyword>
<feature type="domain" description="Cytochrome c" evidence="8">
    <location>
        <begin position="77"/>
        <end position="177"/>
    </location>
</feature>
<accession>A0ABQ4TUT3</accession>
<dbReference type="Gene3D" id="1.10.760.10">
    <property type="entry name" value="Cytochrome c-like domain"/>
    <property type="match status" value="1"/>
</dbReference>
<evidence type="ECO:0000256" key="3">
    <source>
        <dbReference type="ARBA" id="ARBA00022723"/>
    </source>
</evidence>
<keyword evidence="4" id="KW-0249">Electron transport</keyword>
<dbReference type="PRINTS" id="PR00604">
    <property type="entry name" value="CYTCHRMECIAB"/>
</dbReference>
<dbReference type="InterPro" id="IPR036909">
    <property type="entry name" value="Cyt_c-like_dom_sf"/>
</dbReference>
<proteinExistence type="predicted"/>
<evidence type="ECO:0000256" key="4">
    <source>
        <dbReference type="ARBA" id="ARBA00022982"/>
    </source>
</evidence>
<protein>
    <recommendedName>
        <fullName evidence="8">Cytochrome c domain-containing protein</fullName>
    </recommendedName>
</protein>
<evidence type="ECO:0000313" key="9">
    <source>
        <dbReference type="EMBL" id="GJE57645.1"/>
    </source>
</evidence>
<organism evidence="9 10">
    <name type="scientific">Methylobacterium thuringiense</name>
    <dbReference type="NCBI Taxonomy" id="1003091"/>
    <lineage>
        <taxon>Bacteria</taxon>
        <taxon>Pseudomonadati</taxon>
        <taxon>Pseudomonadota</taxon>
        <taxon>Alphaproteobacteria</taxon>
        <taxon>Hyphomicrobiales</taxon>
        <taxon>Methylobacteriaceae</taxon>
        <taxon>Methylobacterium</taxon>
    </lineage>
</organism>
<feature type="compositionally biased region" description="Basic and acidic residues" evidence="7">
    <location>
        <begin position="289"/>
        <end position="315"/>
    </location>
</feature>
<gene>
    <name evidence="9" type="ORF">EKPJFOCH_4163</name>
</gene>
<dbReference type="EMBL" id="BPRA01000025">
    <property type="protein sequence ID" value="GJE57645.1"/>
    <property type="molecule type" value="Genomic_DNA"/>
</dbReference>
<keyword evidence="3 6" id="KW-0479">Metal-binding</keyword>
<evidence type="ECO:0000256" key="2">
    <source>
        <dbReference type="ARBA" id="ARBA00022617"/>
    </source>
</evidence>
<name>A0ABQ4TUT3_9HYPH</name>
<comment type="caution">
    <text evidence="9">The sequence shown here is derived from an EMBL/GenBank/DDBJ whole genome shotgun (WGS) entry which is preliminary data.</text>
</comment>
<dbReference type="RefSeq" id="WP_147816962.1">
    <property type="nucleotide sequence ID" value="NZ_BPRA01000025.1"/>
</dbReference>
<evidence type="ECO:0000259" key="8">
    <source>
        <dbReference type="PROSITE" id="PS51007"/>
    </source>
</evidence>
<dbReference type="SUPFAM" id="SSF46626">
    <property type="entry name" value="Cytochrome c"/>
    <property type="match status" value="1"/>
</dbReference>
<keyword evidence="1" id="KW-0813">Transport</keyword>
<dbReference type="InterPro" id="IPR002327">
    <property type="entry name" value="Cyt_c_1A/1B"/>
</dbReference>
<reference evidence="9" key="1">
    <citation type="journal article" date="2021" name="Front. Microbiol.">
        <title>Comprehensive Comparative Genomics and Phenotyping of Methylobacterium Species.</title>
        <authorList>
            <person name="Alessa O."/>
            <person name="Ogura Y."/>
            <person name="Fujitani Y."/>
            <person name="Takami H."/>
            <person name="Hayashi T."/>
            <person name="Sahin N."/>
            <person name="Tani A."/>
        </authorList>
    </citation>
    <scope>NUCLEOTIDE SEQUENCE</scope>
    <source>
        <strain evidence="9">DSM 23674</strain>
    </source>
</reference>
<evidence type="ECO:0000256" key="6">
    <source>
        <dbReference type="PROSITE-ProRule" id="PRU00433"/>
    </source>
</evidence>
<dbReference type="PROSITE" id="PS51007">
    <property type="entry name" value="CYTC"/>
    <property type="match status" value="1"/>
</dbReference>
<evidence type="ECO:0000256" key="1">
    <source>
        <dbReference type="ARBA" id="ARBA00022448"/>
    </source>
</evidence>
<evidence type="ECO:0000313" key="10">
    <source>
        <dbReference type="Proteomes" id="UP001055101"/>
    </source>
</evidence>
<sequence length="323" mass="33455">MNSFELNKVAGAVLGTLLFAFGTGFLAELIYTPKPAGKAGYALPGGSEGGEHGGAAPAGGGEAAAPKEGIAVLLASADAEKGKAGTKACQACHSFEKGGPNKVGPDLWEVVGRKKGSHEGFGYSEAMKAKGGEWGYEELDGFLTKPSEYVKGTKMSYQGISAAPERANVIAYLRTLAETPKPLPAAEKKDEPKKDEGKKDEAKPEGDKKAEGEAKPDAKPAEPEKKAEGEAKPDGKAAEGEKKAEDAKPAETKPAESKPAESKPAEEAKPAEPEKKAEDAKPAETPPAVDKKPEEATPAKEPAEAKPEGDTKTDDNGGEPKPQ</sequence>
<keyword evidence="10" id="KW-1185">Reference proteome</keyword>
<dbReference type="Pfam" id="PF00034">
    <property type="entry name" value="Cytochrom_C"/>
    <property type="match status" value="1"/>
</dbReference>
<keyword evidence="5 6" id="KW-0408">Iron</keyword>
<feature type="compositionally biased region" description="Basic and acidic residues" evidence="7">
    <location>
        <begin position="186"/>
        <end position="282"/>
    </location>
</feature>
<evidence type="ECO:0000256" key="7">
    <source>
        <dbReference type="SAM" id="MobiDB-lite"/>
    </source>
</evidence>
<dbReference type="InterPro" id="IPR009056">
    <property type="entry name" value="Cyt_c-like_dom"/>
</dbReference>